<reference evidence="1" key="1">
    <citation type="journal article" date="2015" name="Nature">
        <title>Complex archaea that bridge the gap between prokaryotes and eukaryotes.</title>
        <authorList>
            <person name="Spang A."/>
            <person name="Saw J.H."/>
            <person name="Jorgensen S.L."/>
            <person name="Zaremba-Niedzwiedzka K."/>
            <person name="Martijn J."/>
            <person name="Lind A.E."/>
            <person name="van Eijk R."/>
            <person name="Schleper C."/>
            <person name="Guy L."/>
            <person name="Ettema T.J."/>
        </authorList>
    </citation>
    <scope>NUCLEOTIDE SEQUENCE</scope>
</reference>
<name>A0A0F9CMR8_9ZZZZ</name>
<proteinExistence type="predicted"/>
<dbReference type="EMBL" id="LAZR01032523">
    <property type="protein sequence ID" value="KKL50648.1"/>
    <property type="molecule type" value="Genomic_DNA"/>
</dbReference>
<gene>
    <name evidence="1" type="ORF">LCGC14_2303370</name>
</gene>
<accession>A0A0F9CMR8</accession>
<organism evidence="1">
    <name type="scientific">marine sediment metagenome</name>
    <dbReference type="NCBI Taxonomy" id="412755"/>
    <lineage>
        <taxon>unclassified sequences</taxon>
        <taxon>metagenomes</taxon>
        <taxon>ecological metagenomes</taxon>
    </lineage>
</organism>
<evidence type="ECO:0000313" key="1">
    <source>
        <dbReference type="EMBL" id="KKL50648.1"/>
    </source>
</evidence>
<dbReference type="AlphaFoldDB" id="A0A0F9CMR8"/>
<protein>
    <submittedName>
        <fullName evidence="1">Uncharacterized protein</fullName>
    </submittedName>
</protein>
<sequence length="48" mass="5515">MEGKTTGYAIMTKHIENLHAEEHRLVQEGLAEIDEDIRRAEEEAEGTY</sequence>
<comment type="caution">
    <text evidence="1">The sequence shown here is derived from an EMBL/GenBank/DDBJ whole genome shotgun (WGS) entry which is preliminary data.</text>
</comment>